<reference evidence="11" key="1">
    <citation type="submission" date="2021-01" db="UniProtKB">
        <authorList>
            <consortium name="EnsemblMetazoa"/>
        </authorList>
    </citation>
    <scope>IDENTIFICATION</scope>
</reference>
<dbReference type="InterPro" id="IPR007110">
    <property type="entry name" value="Ig-like_dom"/>
</dbReference>
<proteinExistence type="predicted"/>
<comment type="caution">
    <text evidence="7">Lacks conserved residue(s) required for the propagation of feature annotation.</text>
</comment>
<sequence>MINMKYISNRHTTVKVVVNSHAGENALVAESQSFNEDTLEAGGFLQLFVGDYINIQVLSNGRIDVFEGSYLHVRYHDDVSTIPGCLFSLSDPMSVYKVEDQSIGPWSNRYSGQFTSASNFREGISHIQIPNDGVYLLTINLIVTSTRDAFFQLQIMADNEPITDHPYINKANEINTYSITDMLHLKTTAVVKFHATTDEDIQILGNTTFSILLIKPAAANGNGYRADLNNNAQYILSDVKAGEYSILQKWNYTGYQNHRYDYLDHATLVDDRSFSIEGVDGHGVYYISANIILKVEAESAEPVITLVFYKGELPFFKSKSTKICNDECYFTINMIAIFLLDKTTPLSVAITGINATSIHIRSDSTFSAIQSPTVHPGFHAGLEDLLKFETKEKTRLFPWESHGEGGLYHFTNSFNTTGGVFTVQRAGVYLVTANTILSDCSEQRVTIHIVRDGDKLHTRGLYAKDTYPSNRITLNSGGVLHLQRDQTLSLYVQADDEDWSVQAGGLNVAYISSKSVYIQSIINSDQSFAKVEDSKKRAVQGWRVESAQGMELDTYGMVETPFDGVYYTIATIIMDDAVQPSTTSFYKAQLKLNDQYVGGLYSKRKIGLKSIPSSRSSYTLFFSGTFRANKGDKMFIEIETGEDTAFRLVQSSSWSIVYLPVHHHTNQLSGGLATLDQDAFFKANGLLWRPVAFSFGGANTGSFAYTDKVYFSSGKVSIYNDGIFIISANVEIEYTKEQSILMQLGLFINENTSPNNGLNVQQKSFFKVETMHLSGSIFLKKGDVVDIRFTSADIADTKIIAPSGFSILMIPEESQKASFTANTKAPSTVHHDGGRINGTEFSRLLRSNAYETRSSGKLTIPNNGFYMLAINAMVDGTSNTDITGAEISIEVDESARETFRFDISDSPTSTSVQTLQEFKLNDNVEFKVTPIYDTSKYQTLFNQYQLDLVNATENDTFINPMSVLNVTLLEATISCIYAPTFSTFKGWYAFLNQDVVLPGIDQYNSLTLWNVPTDQFASGSGKVSVNADGVYLLMSALIIENVGTKTFHVSILKNSEELLCHLELTCYTTSCNHDLDFICLAKLSMGDTLDLYFQTKSEETTIKRNSDRKVNYFGQGISSTSVAPQQSYEFVLPPHWVEMKSWTTHNTTFPKLFMDQFSTYKNQLIVEQSGSFSLHLNLLLEIKDCSALCHNSSMEVAVFVNDQLVTSLYRLTYLRHFQYKTTMTIFGGVRLQKWDRLVLKMKSTNNQLIVVSEKTTLGIVLTEPAIISVNDKGPLLLTPFMTPAVHKTHLMGIGKEWECHAVADGDVIYRWYKDDVLYQEEQVLTSFLRIKGYINDTGIYVCEAEYQGLKVKSNLIDIEIYDIDECDLKIDTCSLLATCRNTPGYYECDCNDGFERDTESGECVDTNECLLETPPCPANSTCTNLDGNEGKYECNCKDGFKSPLADGITCHDINECTEFKYSHGANNEIIEEFLHECHKEHADCINYNGAYNCSCHQGWNGNFSNGVNCTDLDECATNTHDCDVNAYCTNLNGSYFCTCNHGYQGNGKTCLDFDECETDLWRFNNSGKCVEHAECVNEIGTYSCECNPGFIGNGTTNCTDIDECFDKPCNAIADCINRPGTFECECRSGWRGDGYTCTDIDECAEGTDKCSPHGNCTNANPNYYCTCEKGYKAVANEMTCERDPAQVAALTDECLIDPESFKCTCRDPAKRGQSIMCNGLFVGILILVLVALVVIIFVIKYLKSRKLMKINPVRTHREKYIEMDNETEI</sequence>
<evidence type="ECO:0000256" key="7">
    <source>
        <dbReference type="PROSITE-ProRule" id="PRU00076"/>
    </source>
</evidence>
<dbReference type="CDD" id="cd00054">
    <property type="entry name" value="EGF_CA"/>
    <property type="match status" value="7"/>
</dbReference>
<keyword evidence="12" id="KW-1185">Reference proteome</keyword>
<evidence type="ECO:0000259" key="10">
    <source>
        <dbReference type="PROSITE" id="PS50835"/>
    </source>
</evidence>
<dbReference type="InterPro" id="IPR049883">
    <property type="entry name" value="NOTCH1_EGF-like"/>
</dbReference>
<dbReference type="FunFam" id="2.10.25.10:FF:000038">
    <property type="entry name" value="Fibrillin 2"/>
    <property type="match status" value="4"/>
</dbReference>
<evidence type="ECO:0000313" key="11">
    <source>
        <dbReference type="EnsemblMetazoa" id="CLYHEMP007570.1"/>
    </source>
</evidence>
<evidence type="ECO:0000256" key="2">
    <source>
        <dbReference type="ARBA" id="ARBA00022729"/>
    </source>
</evidence>
<accession>A0A7M5VBF8</accession>
<feature type="transmembrane region" description="Helical" evidence="8">
    <location>
        <begin position="1720"/>
        <end position="1742"/>
    </location>
</feature>
<evidence type="ECO:0000259" key="9">
    <source>
        <dbReference type="PROSITE" id="PS50026"/>
    </source>
</evidence>
<dbReference type="InterPro" id="IPR018097">
    <property type="entry name" value="EGF_Ca-bd_CS"/>
</dbReference>
<keyword evidence="8" id="KW-1133">Transmembrane helix</keyword>
<feature type="domain" description="EGF-like" evidence="9">
    <location>
        <begin position="1511"/>
        <end position="1551"/>
    </location>
</feature>
<dbReference type="Proteomes" id="UP000594262">
    <property type="component" value="Unplaced"/>
</dbReference>
<dbReference type="InterPro" id="IPR024731">
    <property type="entry name" value="NELL2-like_EGF"/>
</dbReference>
<feature type="domain" description="EGF-like" evidence="9">
    <location>
        <begin position="1600"/>
        <end position="1638"/>
    </location>
</feature>
<dbReference type="SUPFAM" id="SSF57196">
    <property type="entry name" value="EGF/Laminin"/>
    <property type="match status" value="1"/>
</dbReference>
<evidence type="ECO:0000256" key="4">
    <source>
        <dbReference type="ARBA" id="ARBA00022837"/>
    </source>
</evidence>
<dbReference type="GO" id="GO:0005509">
    <property type="term" value="F:calcium ion binding"/>
    <property type="evidence" value="ECO:0007669"/>
    <property type="project" value="InterPro"/>
</dbReference>
<name>A0A7M5VBF8_9CNID</name>
<protein>
    <submittedName>
        <fullName evidence="11">Uncharacterized protein</fullName>
    </submittedName>
</protein>
<evidence type="ECO:0000313" key="12">
    <source>
        <dbReference type="Proteomes" id="UP000594262"/>
    </source>
</evidence>
<dbReference type="PROSITE" id="PS50026">
    <property type="entry name" value="EGF_3"/>
    <property type="match status" value="6"/>
</dbReference>
<evidence type="ECO:0000256" key="8">
    <source>
        <dbReference type="SAM" id="Phobius"/>
    </source>
</evidence>
<dbReference type="Gene3D" id="2.10.25.10">
    <property type="entry name" value="Laminin"/>
    <property type="match status" value="7"/>
</dbReference>
<keyword evidence="1 7" id="KW-0245">EGF-like domain</keyword>
<feature type="domain" description="EGF-like" evidence="9">
    <location>
        <begin position="1552"/>
        <end position="1599"/>
    </location>
</feature>
<dbReference type="InterPro" id="IPR036179">
    <property type="entry name" value="Ig-like_dom_sf"/>
</dbReference>
<dbReference type="PROSITE" id="PS00010">
    <property type="entry name" value="ASX_HYDROXYL"/>
    <property type="match status" value="5"/>
</dbReference>
<keyword evidence="5" id="KW-1015">Disulfide bond</keyword>
<dbReference type="SMART" id="SM00181">
    <property type="entry name" value="EGF"/>
    <property type="match status" value="7"/>
</dbReference>
<dbReference type="EnsemblMetazoa" id="CLYHEMT007570.1">
    <property type="protein sequence ID" value="CLYHEMP007570.1"/>
    <property type="gene ID" value="CLYHEMG007570"/>
</dbReference>
<evidence type="ECO:0000256" key="3">
    <source>
        <dbReference type="ARBA" id="ARBA00022737"/>
    </source>
</evidence>
<feature type="domain" description="EGF-like" evidence="9">
    <location>
        <begin position="1362"/>
        <end position="1400"/>
    </location>
</feature>
<dbReference type="SMART" id="SM00179">
    <property type="entry name" value="EGF_CA"/>
    <property type="match status" value="7"/>
</dbReference>
<feature type="domain" description="Ig-like" evidence="10">
    <location>
        <begin position="1279"/>
        <end position="1359"/>
    </location>
</feature>
<feature type="domain" description="EGF-like" evidence="9">
    <location>
        <begin position="1639"/>
        <end position="1681"/>
    </location>
</feature>
<dbReference type="OrthoDB" id="286301at2759"/>
<dbReference type="InterPro" id="IPR000152">
    <property type="entry name" value="EGF-type_Asp/Asn_hydroxyl_site"/>
</dbReference>
<dbReference type="Pfam" id="PF12947">
    <property type="entry name" value="EGF_3"/>
    <property type="match status" value="2"/>
</dbReference>
<evidence type="ECO:0000256" key="5">
    <source>
        <dbReference type="ARBA" id="ARBA00023157"/>
    </source>
</evidence>
<dbReference type="PANTHER" id="PTHR24039:SF28">
    <property type="entry name" value="EGF-LIKE DOMAIN-CONTAINING PROTEIN"/>
    <property type="match status" value="1"/>
</dbReference>
<evidence type="ECO:0000256" key="1">
    <source>
        <dbReference type="ARBA" id="ARBA00022536"/>
    </source>
</evidence>
<dbReference type="SUPFAM" id="SSF49842">
    <property type="entry name" value="TNF-like"/>
    <property type="match status" value="1"/>
</dbReference>
<keyword evidence="8" id="KW-0812">Transmembrane</keyword>
<dbReference type="SUPFAM" id="SSF48726">
    <property type="entry name" value="Immunoglobulin"/>
    <property type="match status" value="1"/>
</dbReference>
<dbReference type="Gene3D" id="2.60.120.40">
    <property type="match status" value="1"/>
</dbReference>
<keyword evidence="2" id="KW-0732">Signal</keyword>
<keyword evidence="3" id="KW-0677">Repeat</keyword>
<dbReference type="SUPFAM" id="SSF57184">
    <property type="entry name" value="Growth factor receptor domain"/>
    <property type="match status" value="2"/>
</dbReference>
<dbReference type="InterPro" id="IPR001881">
    <property type="entry name" value="EGF-like_Ca-bd_dom"/>
</dbReference>
<dbReference type="InterPro" id="IPR000742">
    <property type="entry name" value="EGF"/>
</dbReference>
<dbReference type="PROSITE" id="PS01187">
    <property type="entry name" value="EGF_CA"/>
    <property type="match status" value="2"/>
</dbReference>
<dbReference type="PROSITE" id="PS50835">
    <property type="entry name" value="IG_LIKE"/>
    <property type="match status" value="1"/>
</dbReference>
<dbReference type="Pfam" id="PF07645">
    <property type="entry name" value="EGF_CA"/>
    <property type="match status" value="5"/>
</dbReference>
<organism evidence="11 12">
    <name type="scientific">Clytia hemisphaerica</name>
    <dbReference type="NCBI Taxonomy" id="252671"/>
    <lineage>
        <taxon>Eukaryota</taxon>
        <taxon>Metazoa</taxon>
        <taxon>Cnidaria</taxon>
        <taxon>Hydrozoa</taxon>
        <taxon>Hydroidolina</taxon>
        <taxon>Leptothecata</taxon>
        <taxon>Obeliida</taxon>
        <taxon>Clytiidae</taxon>
        <taxon>Clytia</taxon>
    </lineage>
</organism>
<dbReference type="InterPro" id="IPR009030">
    <property type="entry name" value="Growth_fac_rcpt_cys_sf"/>
</dbReference>
<dbReference type="PANTHER" id="PTHR24039">
    <property type="entry name" value="FIBRILLIN-RELATED"/>
    <property type="match status" value="1"/>
</dbReference>
<keyword evidence="8" id="KW-0472">Membrane</keyword>
<dbReference type="InterPro" id="IPR008983">
    <property type="entry name" value="Tumour_necrosis_fac-like_dom"/>
</dbReference>
<evidence type="ECO:0000256" key="6">
    <source>
        <dbReference type="ARBA" id="ARBA00023180"/>
    </source>
</evidence>
<feature type="domain" description="EGF-like" evidence="9">
    <location>
        <begin position="1405"/>
        <end position="1446"/>
    </location>
</feature>
<keyword evidence="6" id="KW-0325">Glycoprotein</keyword>
<dbReference type="PROSITE" id="PS01186">
    <property type="entry name" value="EGF_2"/>
    <property type="match status" value="4"/>
</dbReference>
<keyword evidence="4" id="KW-0106">Calcium</keyword>